<evidence type="ECO:0000313" key="2">
    <source>
        <dbReference type="Proteomes" id="UP000789366"/>
    </source>
</evidence>
<gene>
    <name evidence="1" type="ORF">SPELUC_LOCUS15510</name>
</gene>
<organism evidence="1 2">
    <name type="scientific">Cetraspora pellucida</name>
    <dbReference type="NCBI Taxonomy" id="1433469"/>
    <lineage>
        <taxon>Eukaryota</taxon>
        <taxon>Fungi</taxon>
        <taxon>Fungi incertae sedis</taxon>
        <taxon>Mucoromycota</taxon>
        <taxon>Glomeromycotina</taxon>
        <taxon>Glomeromycetes</taxon>
        <taxon>Diversisporales</taxon>
        <taxon>Gigasporaceae</taxon>
        <taxon>Cetraspora</taxon>
    </lineage>
</organism>
<name>A0ACA9QVY0_9GLOM</name>
<keyword evidence="2" id="KW-1185">Reference proteome</keyword>
<comment type="caution">
    <text evidence="1">The sequence shown here is derived from an EMBL/GenBank/DDBJ whole genome shotgun (WGS) entry which is preliminary data.</text>
</comment>
<sequence length="170" mass="19856">MLYCEKCNTFRRTKFCDKCKNKIFNLQDFDDESIHSEFCSMSSKSTYISDDGFVVCDKQCLYCNEQKFYNQLCSEIEINKNLLNDTKDSISKLKKEACEFSLLILVNNNKKVFISQRINLFKDYYRKYQVVEGKKESNESFLDCAIHEAKEEAGVEIKIEDLNLIGTCEG</sequence>
<dbReference type="EMBL" id="CAJVPW010051554">
    <property type="protein sequence ID" value="CAG8766733.1"/>
    <property type="molecule type" value="Genomic_DNA"/>
</dbReference>
<dbReference type="Proteomes" id="UP000789366">
    <property type="component" value="Unassembled WGS sequence"/>
</dbReference>
<proteinExistence type="predicted"/>
<feature type="non-terminal residue" evidence="1">
    <location>
        <position position="170"/>
    </location>
</feature>
<protein>
    <submittedName>
        <fullName evidence="1">6284_t:CDS:1</fullName>
    </submittedName>
</protein>
<reference evidence="1" key="1">
    <citation type="submission" date="2021-06" db="EMBL/GenBank/DDBJ databases">
        <authorList>
            <person name="Kallberg Y."/>
            <person name="Tangrot J."/>
            <person name="Rosling A."/>
        </authorList>
    </citation>
    <scope>NUCLEOTIDE SEQUENCE</scope>
    <source>
        <strain evidence="1">28 12/20/2015</strain>
    </source>
</reference>
<accession>A0ACA9QVY0</accession>
<evidence type="ECO:0000313" key="1">
    <source>
        <dbReference type="EMBL" id="CAG8766733.1"/>
    </source>
</evidence>